<accession>A0A0F4GDJ9</accession>
<name>A0A0F4GDJ9_9PEZI</name>
<keyword evidence="2" id="KW-1133">Transmembrane helix</keyword>
<protein>
    <submittedName>
        <fullName evidence="4">Uncharacterized protein</fullName>
    </submittedName>
</protein>
<organism evidence="4 5">
    <name type="scientific">Zymoseptoria brevis</name>
    <dbReference type="NCBI Taxonomy" id="1047168"/>
    <lineage>
        <taxon>Eukaryota</taxon>
        <taxon>Fungi</taxon>
        <taxon>Dikarya</taxon>
        <taxon>Ascomycota</taxon>
        <taxon>Pezizomycotina</taxon>
        <taxon>Dothideomycetes</taxon>
        <taxon>Dothideomycetidae</taxon>
        <taxon>Mycosphaerellales</taxon>
        <taxon>Mycosphaerellaceae</taxon>
        <taxon>Zymoseptoria</taxon>
    </lineage>
</organism>
<comment type="caution">
    <text evidence="4">The sequence shown here is derived from an EMBL/GenBank/DDBJ whole genome shotgun (WGS) entry which is preliminary data.</text>
</comment>
<keyword evidence="3" id="KW-0732">Signal</keyword>
<evidence type="ECO:0000256" key="3">
    <source>
        <dbReference type="SAM" id="SignalP"/>
    </source>
</evidence>
<keyword evidence="2" id="KW-0472">Membrane</keyword>
<dbReference type="EMBL" id="LAFY01004074">
    <property type="protein sequence ID" value="KJX95409.1"/>
    <property type="molecule type" value="Genomic_DNA"/>
</dbReference>
<feature type="chain" id="PRO_5002468704" evidence="3">
    <location>
        <begin position="20"/>
        <end position="273"/>
    </location>
</feature>
<evidence type="ECO:0000256" key="1">
    <source>
        <dbReference type="SAM" id="MobiDB-lite"/>
    </source>
</evidence>
<feature type="signal peptide" evidence="3">
    <location>
        <begin position="1"/>
        <end position="19"/>
    </location>
</feature>
<gene>
    <name evidence="4" type="ORF">TI39_contig4114g00014</name>
</gene>
<reference evidence="4 5" key="1">
    <citation type="submission" date="2015-03" db="EMBL/GenBank/DDBJ databases">
        <title>RNA-seq based gene annotation and comparative genomics of four Zymoseptoria species reveal species-specific pathogenicity related genes and transposable element activity.</title>
        <authorList>
            <person name="Grandaubert J."/>
            <person name="Bhattacharyya A."/>
            <person name="Stukenbrock E.H."/>
        </authorList>
    </citation>
    <scope>NUCLEOTIDE SEQUENCE [LARGE SCALE GENOMIC DNA]</scope>
    <source>
        <strain evidence="4 5">Zb18110</strain>
    </source>
</reference>
<proteinExistence type="predicted"/>
<feature type="compositionally biased region" description="Low complexity" evidence="1">
    <location>
        <begin position="220"/>
        <end position="235"/>
    </location>
</feature>
<dbReference type="Proteomes" id="UP000033647">
    <property type="component" value="Unassembled WGS sequence"/>
</dbReference>
<dbReference type="AlphaFoldDB" id="A0A0F4GDJ9"/>
<feature type="region of interest" description="Disordered" evidence="1">
    <location>
        <begin position="215"/>
        <end position="241"/>
    </location>
</feature>
<evidence type="ECO:0000313" key="5">
    <source>
        <dbReference type="Proteomes" id="UP000033647"/>
    </source>
</evidence>
<evidence type="ECO:0000313" key="4">
    <source>
        <dbReference type="EMBL" id="KJX95409.1"/>
    </source>
</evidence>
<feature type="transmembrane region" description="Helical" evidence="2">
    <location>
        <begin position="252"/>
        <end position="272"/>
    </location>
</feature>
<evidence type="ECO:0000256" key="2">
    <source>
        <dbReference type="SAM" id="Phobius"/>
    </source>
</evidence>
<keyword evidence="2" id="KW-0812">Transmembrane</keyword>
<keyword evidence="5" id="KW-1185">Reference proteome</keyword>
<sequence>MMFSNILVCACAFAAISSAQTDRSDATWINDAIEFVTVIGTATFPAGLVQDALTRNSDALIADLESAFSPGAFTNQFSWVTALPSDLSRFLDPHDTVTAYGAVLPEYYGFSGAAAISAISVFESALPATLLLEALTDEDAYNSHIDSIFDPDATTYPPWASALPSDILTYFDVKFETAAAATALMVPQQTSDAVPGTTVQASAITVTSTTLASITKPPSATTTATQTTGGTTATTTGGGGGDIGGDLPGGAAAMPMVGMGAVILVGVVGLLAL</sequence>